<gene>
    <name evidence="2" type="ORF">A3F29_01560</name>
</gene>
<dbReference type="PANTHER" id="PTHR43031">
    <property type="entry name" value="FAD-DEPENDENT OXIDOREDUCTASE"/>
    <property type="match status" value="1"/>
</dbReference>
<reference evidence="2 3" key="1">
    <citation type="journal article" date="2016" name="Nat. Commun.">
        <title>Thousands of microbial genomes shed light on interconnected biogeochemical processes in an aquifer system.</title>
        <authorList>
            <person name="Anantharaman K."/>
            <person name="Brown C.T."/>
            <person name="Hug L.A."/>
            <person name="Sharon I."/>
            <person name="Castelle C.J."/>
            <person name="Probst A.J."/>
            <person name="Thomas B.C."/>
            <person name="Singh A."/>
            <person name="Wilkins M.J."/>
            <person name="Karaoz U."/>
            <person name="Brodie E.L."/>
            <person name="Williams K.H."/>
            <person name="Hubbard S.S."/>
            <person name="Banfield J.F."/>
        </authorList>
    </citation>
    <scope>NUCLEOTIDE SEQUENCE [LARGE SCALE GENOMIC DNA]</scope>
</reference>
<evidence type="ECO:0000259" key="1">
    <source>
        <dbReference type="PROSITE" id="PS50206"/>
    </source>
</evidence>
<proteinExistence type="predicted"/>
<protein>
    <recommendedName>
        <fullName evidence="1">Rhodanese domain-containing protein</fullName>
    </recommendedName>
</protein>
<dbReference type="InterPro" id="IPR036873">
    <property type="entry name" value="Rhodanese-like_dom_sf"/>
</dbReference>
<evidence type="ECO:0000313" key="2">
    <source>
        <dbReference type="EMBL" id="OGK31397.1"/>
    </source>
</evidence>
<evidence type="ECO:0000313" key="3">
    <source>
        <dbReference type="Proteomes" id="UP000177199"/>
    </source>
</evidence>
<dbReference type="CDD" id="cd00158">
    <property type="entry name" value="RHOD"/>
    <property type="match status" value="1"/>
</dbReference>
<sequence>MIGYALTRNQSRIEPTVDKSSKVIELNPFEFEKMINKPNTFLLDVHIPEQKHIDDTDAFIPYNEINKNLKKLPKDKKTVILVYCRSGAMSKEASDKLINLGYSNVYDLQGGLNAYNQTVQN</sequence>
<feature type="domain" description="Rhodanese" evidence="1">
    <location>
        <begin position="45"/>
        <end position="121"/>
    </location>
</feature>
<dbReference type="Gene3D" id="3.40.250.10">
    <property type="entry name" value="Rhodanese-like domain"/>
    <property type="match status" value="1"/>
</dbReference>
<name>A0A1F7HJI3_9BACT</name>
<dbReference type="InterPro" id="IPR001763">
    <property type="entry name" value="Rhodanese-like_dom"/>
</dbReference>
<dbReference type="PANTHER" id="PTHR43031:SF1">
    <property type="entry name" value="PYRIDINE NUCLEOTIDE-DISULPHIDE OXIDOREDUCTASE"/>
    <property type="match status" value="1"/>
</dbReference>
<comment type="caution">
    <text evidence="2">The sequence shown here is derived from an EMBL/GenBank/DDBJ whole genome shotgun (WGS) entry which is preliminary data.</text>
</comment>
<dbReference type="SUPFAM" id="SSF52821">
    <property type="entry name" value="Rhodanese/Cell cycle control phosphatase"/>
    <property type="match status" value="1"/>
</dbReference>
<dbReference type="AlphaFoldDB" id="A0A1F7HJI3"/>
<dbReference type="Pfam" id="PF00581">
    <property type="entry name" value="Rhodanese"/>
    <property type="match status" value="1"/>
</dbReference>
<dbReference type="PROSITE" id="PS50206">
    <property type="entry name" value="RHODANESE_3"/>
    <property type="match status" value="1"/>
</dbReference>
<dbReference type="Proteomes" id="UP000177199">
    <property type="component" value="Unassembled WGS sequence"/>
</dbReference>
<dbReference type="InterPro" id="IPR050229">
    <property type="entry name" value="GlpE_sulfurtransferase"/>
</dbReference>
<dbReference type="SMART" id="SM00450">
    <property type="entry name" value="RHOD"/>
    <property type="match status" value="1"/>
</dbReference>
<accession>A0A1F7HJI3</accession>
<dbReference type="EMBL" id="MFZV01000007">
    <property type="protein sequence ID" value="OGK31397.1"/>
    <property type="molecule type" value="Genomic_DNA"/>
</dbReference>
<organism evidence="2 3">
    <name type="scientific">Candidatus Roizmanbacteria bacterium RIFCSPHIGHO2_12_FULL_33_9</name>
    <dbReference type="NCBI Taxonomy" id="1802045"/>
    <lineage>
        <taxon>Bacteria</taxon>
        <taxon>Candidatus Roizmaniibacteriota</taxon>
    </lineage>
</organism>